<name>A0ABW3S434_9BACL</name>
<dbReference type="InterPro" id="IPR006428">
    <property type="entry name" value="Portal_SPP1-type"/>
</dbReference>
<evidence type="ECO:0000256" key="1">
    <source>
        <dbReference type="SAM" id="MobiDB-lite"/>
    </source>
</evidence>
<dbReference type="RefSeq" id="WP_379321646.1">
    <property type="nucleotide sequence ID" value="NZ_JBHTLM010000026.1"/>
</dbReference>
<keyword evidence="3" id="KW-1185">Reference proteome</keyword>
<dbReference type="EMBL" id="JBHTLM010000026">
    <property type="protein sequence ID" value="MFD1179220.1"/>
    <property type="molecule type" value="Genomic_DNA"/>
</dbReference>
<comment type="caution">
    <text evidence="2">The sequence shown here is derived from an EMBL/GenBank/DDBJ whole genome shotgun (WGS) entry which is preliminary data.</text>
</comment>
<sequence>MDTTILQIIEGNAPMTLEQIIKQWVDDWNRSDKCKWMKIGEDYYKGQTDILKRKRMVIGDGGVLVEEQNLANNQLVFNYTRKLVDQKIGYLLSKPMSIQTENQTYQDALTDLFGSSFQRILKNLGKEAVNKGIAWLHVYYDENGVLSFKRMRSDEIIPVWLDEDHTQLQAVIRQYKVDTYVAQTKKEIHKVEWWDVVYGVKRYIHDGGLIPDEEPESSHYFAVKDGVERPLNWERVPFIPFKANDEEQPLIEIIKTLVDDYDKRASDNSNNLEDLPNSIYVLKDYDGANLGEFRRNLSAFRAVKVTGDGGVDTIGLDINTEAFKTHQELLRKGIYEFGRGVDMQTEKFNGATGVALKQLYNDLDMDANILETEFQASLEQLLFFINAHLANTGVGDFSNETVKFVFNRDIIMSESDTVTDAKNSMGIISKRTIRANHPWVTDLQEEEEQIKKEESEAVLDYPGLGGEQNVNNQNNEQT</sequence>
<organism evidence="2 3">
    <name type="scientific">Paenibacillus puldeungensis</name>
    <dbReference type="NCBI Taxonomy" id="696536"/>
    <lineage>
        <taxon>Bacteria</taxon>
        <taxon>Bacillati</taxon>
        <taxon>Bacillota</taxon>
        <taxon>Bacilli</taxon>
        <taxon>Bacillales</taxon>
        <taxon>Paenibacillaceae</taxon>
        <taxon>Paenibacillus</taxon>
    </lineage>
</organism>
<gene>
    <name evidence="2" type="ORF">ACFQ3W_23405</name>
</gene>
<dbReference type="InterPro" id="IPR021145">
    <property type="entry name" value="Portal_protein_SPP1_Gp6-like"/>
</dbReference>
<reference evidence="3" key="1">
    <citation type="journal article" date="2019" name="Int. J. Syst. Evol. Microbiol.">
        <title>The Global Catalogue of Microorganisms (GCM) 10K type strain sequencing project: providing services to taxonomists for standard genome sequencing and annotation.</title>
        <authorList>
            <consortium name="The Broad Institute Genomics Platform"/>
            <consortium name="The Broad Institute Genome Sequencing Center for Infectious Disease"/>
            <person name="Wu L."/>
            <person name="Ma J."/>
        </authorList>
    </citation>
    <scope>NUCLEOTIDE SEQUENCE [LARGE SCALE GENOMIC DNA]</scope>
    <source>
        <strain evidence="3">CCUG 59189</strain>
    </source>
</reference>
<dbReference type="Pfam" id="PF05133">
    <property type="entry name" value="SPP1_portal"/>
    <property type="match status" value="1"/>
</dbReference>
<proteinExistence type="predicted"/>
<accession>A0ABW3S434</accession>
<protein>
    <submittedName>
        <fullName evidence="2">Phage portal protein</fullName>
    </submittedName>
</protein>
<dbReference type="Proteomes" id="UP001597262">
    <property type="component" value="Unassembled WGS sequence"/>
</dbReference>
<feature type="compositionally biased region" description="Low complexity" evidence="1">
    <location>
        <begin position="467"/>
        <end position="478"/>
    </location>
</feature>
<evidence type="ECO:0000313" key="3">
    <source>
        <dbReference type="Proteomes" id="UP001597262"/>
    </source>
</evidence>
<evidence type="ECO:0000313" key="2">
    <source>
        <dbReference type="EMBL" id="MFD1179220.1"/>
    </source>
</evidence>
<feature type="region of interest" description="Disordered" evidence="1">
    <location>
        <begin position="444"/>
        <end position="478"/>
    </location>
</feature>
<dbReference type="NCBIfam" id="TIGR01538">
    <property type="entry name" value="portal_SPP1"/>
    <property type="match status" value="1"/>
</dbReference>